<accession>A0A5J5JXQ7</accession>
<keyword evidence="10" id="KW-1185">Reference proteome</keyword>
<sequence>MPGDPTQIAGGRPGVRPGGPSRHRPVALAGGQPLLPRRRRALRRDSAVIDVRRVAGNIGAEIYGVDLSRALPAETVSAVRAALLAHKVLFFRDQTLDHAAHIAFARNFGRLTYAHPYHKPAAEEFPEILTIDPRPLEDELGRDHEEVYRRRRRAHYSGWHTDVSPAVNPPAAGILRAAVVPEYGGDTQWTNLAAAYAGLSDPIRSFADTLHAEHRFLSGFQMLPGDPEVEALVKMTESDPLIAIHPVVRVHPETGEKVLFVNPSSVARIVGLSTVESEHLLRLFYEQLVRPEYTVRFRWEPGSVAFWDNRATAHLAAEDTARIPARRTLYRVTLLGDRPKGPDGFESELVSGRPFAALGEGAPVR</sequence>
<evidence type="ECO:0000259" key="8">
    <source>
        <dbReference type="Pfam" id="PF02668"/>
    </source>
</evidence>
<dbReference type="GO" id="GO:0016706">
    <property type="term" value="F:2-oxoglutarate-dependent dioxygenase activity"/>
    <property type="evidence" value="ECO:0007669"/>
    <property type="project" value="TreeGrafter"/>
</dbReference>
<comment type="cofactor">
    <cofactor evidence="1">
        <name>Fe(2+)</name>
        <dbReference type="ChEBI" id="CHEBI:29033"/>
    </cofactor>
</comment>
<evidence type="ECO:0000256" key="3">
    <source>
        <dbReference type="ARBA" id="ARBA00022723"/>
    </source>
</evidence>
<keyword evidence="6" id="KW-0408">Iron</keyword>
<organism evidence="9 10">
    <name type="scientific">Microbispora cellulosiformans</name>
    <dbReference type="NCBI Taxonomy" id="2614688"/>
    <lineage>
        <taxon>Bacteria</taxon>
        <taxon>Bacillati</taxon>
        <taxon>Actinomycetota</taxon>
        <taxon>Actinomycetes</taxon>
        <taxon>Streptosporangiales</taxon>
        <taxon>Streptosporangiaceae</taxon>
        <taxon>Microbispora</taxon>
    </lineage>
</organism>
<gene>
    <name evidence="9" type="ORF">F5972_27660</name>
</gene>
<protein>
    <submittedName>
        <fullName evidence="9">TauD/TfdA family dioxygenase</fullName>
    </submittedName>
</protein>
<dbReference type="SUPFAM" id="SSF51197">
    <property type="entry name" value="Clavaminate synthase-like"/>
    <property type="match status" value="1"/>
</dbReference>
<evidence type="ECO:0000256" key="2">
    <source>
        <dbReference type="ARBA" id="ARBA00005896"/>
    </source>
</evidence>
<keyword evidence="5" id="KW-0560">Oxidoreductase</keyword>
<keyword evidence="4 9" id="KW-0223">Dioxygenase</keyword>
<dbReference type="InterPro" id="IPR051323">
    <property type="entry name" value="AtsK-like"/>
</dbReference>
<evidence type="ECO:0000256" key="5">
    <source>
        <dbReference type="ARBA" id="ARBA00023002"/>
    </source>
</evidence>
<dbReference type="AlphaFoldDB" id="A0A5J5JXQ7"/>
<evidence type="ECO:0000256" key="6">
    <source>
        <dbReference type="ARBA" id="ARBA00023004"/>
    </source>
</evidence>
<feature type="region of interest" description="Disordered" evidence="7">
    <location>
        <begin position="1"/>
        <end position="29"/>
    </location>
</feature>
<keyword evidence="3" id="KW-0479">Metal-binding</keyword>
<comment type="similarity">
    <text evidence="2">Belongs to the TfdA dioxygenase family.</text>
</comment>
<dbReference type="InterPro" id="IPR042098">
    <property type="entry name" value="TauD-like_sf"/>
</dbReference>
<dbReference type="PANTHER" id="PTHR30468">
    <property type="entry name" value="ALPHA-KETOGLUTARATE-DEPENDENT SULFONATE DIOXYGENASE"/>
    <property type="match status" value="1"/>
</dbReference>
<comment type="caution">
    <text evidence="9">The sequence shown here is derived from an EMBL/GenBank/DDBJ whole genome shotgun (WGS) entry which is preliminary data.</text>
</comment>
<dbReference type="Proteomes" id="UP000327011">
    <property type="component" value="Unassembled WGS sequence"/>
</dbReference>
<evidence type="ECO:0000256" key="7">
    <source>
        <dbReference type="SAM" id="MobiDB-lite"/>
    </source>
</evidence>
<proteinExistence type="inferred from homology"/>
<evidence type="ECO:0000256" key="4">
    <source>
        <dbReference type="ARBA" id="ARBA00022964"/>
    </source>
</evidence>
<dbReference type="EMBL" id="VYTZ01000011">
    <property type="protein sequence ID" value="KAA9375526.1"/>
    <property type="molecule type" value="Genomic_DNA"/>
</dbReference>
<dbReference type="InterPro" id="IPR003819">
    <property type="entry name" value="TauD/TfdA-like"/>
</dbReference>
<evidence type="ECO:0000256" key="1">
    <source>
        <dbReference type="ARBA" id="ARBA00001954"/>
    </source>
</evidence>
<name>A0A5J5JXQ7_9ACTN</name>
<dbReference type="GO" id="GO:0005737">
    <property type="term" value="C:cytoplasm"/>
    <property type="evidence" value="ECO:0007669"/>
    <property type="project" value="TreeGrafter"/>
</dbReference>
<reference evidence="9 10" key="1">
    <citation type="submission" date="2019-09" db="EMBL/GenBank/DDBJ databases">
        <title>Screening of Novel Bioactive Compounds from Soil-Associated.</title>
        <authorList>
            <person name="Gong X."/>
        </authorList>
    </citation>
    <scope>NUCLEOTIDE SEQUENCE [LARGE SCALE GENOMIC DNA]</scope>
    <source>
        <strain evidence="9 10">Gxj-6</strain>
    </source>
</reference>
<evidence type="ECO:0000313" key="10">
    <source>
        <dbReference type="Proteomes" id="UP000327011"/>
    </source>
</evidence>
<evidence type="ECO:0000313" key="9">
    <source>
        <dbReference type="EMBL" id="KAA9375526.1"/>
    </source>
</evidence>
<feature type="domain" description="TauD/TfdA-like" evidence="8">
    <location>
        <begin position="51"/>
        <end position="333"/>
    </location>
</feature>
<dbReference type="Gene3D" id="3.60.130.10">
    <property type="entry name" value="Clavaminate synthase-like"/>
    <property type="match status" value="1"/>
</dbReference>
<dbReference type="Pfam" id="PF02668">
    <property type="entry name" value="TauD"/>
    <property type="match status" value="1"/>
</dbReference>
<dbReference type="GO" id="GO:0046872">
    <property type="term" value="F:metal ion binding"/>
    <property type="evidence" value="ECO:0007669"/>
    <property type="project" value="UniProtKB-KW"/>
</dbReference>
<dbReference type="PANTHER" id="PTHR30468:SF5">
    <property type="entry name" value="ALPHA-KETOGLUTARATE-DEPENDENT SULFATE ESTER DIOXYGENASE"/>
    <property type="match status" value="1"/>
</dbReference>